<dbReference type="AlphaFoldDB" id="A0A7S9LNA2"/>
<sequence>MSRVEITLGYIPLTDAALPILALELGFAAEEGVELTLVREPSWSNIRDKVAMGVYPAAHMLSPLAIALTAGVGPHHAPVVAPMLLGTNGNTLTATPALAERLRAKGAVFGDAASTGAALAQVEDLRVGVPFPHSMHRELVRFLIERSGGDADRVSFLTAPPRILPEVLAADEVDAFMVGEPWGSTSVDRGAGEVLLTGAQIWAGAPEKVLAFDAGWVEAQEDGALALVRALYRAALWAAGRESAASIAEILALPRYLDTSAEVIERALRGQVLAQSGGVPVEAPGLLRLDAPGALYPWISGAEWIADRAAPGWGIGRVEAQAAARATFRPDLLHAALAPLEGALPRPMAKVEGRLAAGDAVPGTRGPVLAGPDLFFDGSVFEPAD</sequence>
<evidence type="ECO:0000256" key="5">
    <source>
        <dbReference type="ARBA" id="ARBA00023136"/>
    </source>
</evidence>
<keyword evidence="7" id="KW-1185">Reference proteome</keyword>
<keyword evidence="4" id="KW-0997">Cell inner membrane</keyword>
<dbReference type="Proteomes" id="UP000594800">
    <property type="component" value="Chromosome"/>
</dbReference>
<name>A0A7S9LNA2_9RHOB</name>
<dbReference type="GO" id="GO:0012505">
    <property type="term" value="C:endomembrane system"/>
    <property type="evidence" value="ECO:0007669"/>
    <property type="project" value="UniProtKB-SubCell"/>
</dbReference>
<comment type="subcellular location">
    <subcellularLocation>
        <location evidence="1">Endomembrane system</location>
    </subcellularLocation>
</comment>
<evidence type="ECO:0000256" key="4">
    <source>
        <dbReference type="ARBA" id="ARBA00022519"/>
    </source>
</evidence>
<evidence type="ECO:0000313" key="7">
    <source>
        <dbReference type="Proteomes" id="UP000594800"/>
    </source>
</evidence>
<gene>
    <name evidence="6" type="ORF">I0K15_10420</name>
</gene>
<dbReference type="CDD" id="cd13553">
    <property type="entry name" value="PBP2_NrtA_CpmA_like"/>
    <property type="match status" value="1"/>
</dbReference>
<keyword evidence="2" id="KW-0813">Transport</keyword>
<dbReference type="PANTHER" id="PTHR30024">
    <property type="entry name" value="ALIPHATIC SULFONATES-BINDING PROTEIN-RELATED"/>
    <property type="match status" value="1"/>
</dbReference>
<dbReference type="InterPro" id="IPR044527">
    <property type="entry name" value="NrtA/CpmA_ABC-bd_dom"/>
</dbReference>
<evidence type="ECO:0000256" key="3">
    <source>
        <dbReference type="ARBA" id="ARBA00022475"/>
    </source>
</evidence>
<organism evidence="6 7">
    <name type="scientific">Pontivivens ytuae</name>
    <dbReference type="NCBI Taxonomy" id="2789856"/>
    <lineage>
        <taxon>Bacteria</taxon>
        <taxon>Pseudomonadati</taxon>
        <taxon>Pseudomonadota</taxon>
        <taxon>Alphaproteobacteria</taxon>
        <taxon>Rhodobacterales</taxon>
        <taxon>Paracoccaceae</taxon>
        <taxon>Pontivivens</taxon>
    </lineage>
</organism>
<keyword evidence="5" id="KW-0472">Membrane</keyword>
<dbReference type="SUPFAM" id="SSF53850">
    <property type="entry name" value="Periplasmic binding protein-like II"/>
    <property type="match status" value="1"/>
</dbReference>
<evidence type="ECO:0000313" key="6">
    <source>
        <dbReference type="EMBL" id="QPH52246.1"/>
    </source>
</evidence>
<dbReference type="Gene3D" id="3.40.190.10">
    <property type="entry name" value="Periplasmic binding protein-like II"/>
    <property type="match status" value="2"/>
</dbReference>
<accession>A0A7S9LNA2</accession>
<dbReference type="Pfam" id="PF13379">
    <property type="entry name" value="NMT1_2"/>
    <property type="match status" value="1"/>
</dbReference>
<evidence type="ECO:0000256" key="1">
    <source>
        <dbReference type="ARBA" id="ARBA00004308"/>
    </source>
</evidence>
<keyword evidence="3" id="KW-1003">Cell membrane</keyword>
<dbReference type="KEGG" id="poz:I0K15_10420"/>
<dbReference type="PANTHER" id="PTHR30024:SF43">
    <property type="entry name" value="BLL4572 PROTEIN"/>
    <property type="match status" value="1"/>
</dbReference>
<reference evidence="6 7" key="1">
    <citation type="submission" date="2020-11" db="EMBL/GenBank/DDBJ databases">
        <title>Description of Pontivivens ytuae sp. nov. isolated from deep sea sediment of Mariana Trench.</title>
        <authorList>
            <person name="Wang Z."/>
            <person name="Sun Q.-L."/>
            <person name="Xu X.-D."/>
            <person name="Tang Y.-Z."/>
            <person name="Zhang J."/>
        </authorList>
    </citation>
    <scope>NUCLEOTIDE SEQUENCE [LARGE SCALE GENOMIC DNA]</scope>
    <source>
        <strain evidence="6 7">MT2928</strain>
    </source>
</reference>
<proteinExistence type="predicted"/>
<protein>
    <submittedName>
        <fullName evidence="6">ABC transporter substrate-binding protein</fullName>
    </submittedName>
</protein>
<dbReference type="EMBL" id="CP064942">
    <property type="protein sequence ID" value="QPH52246.1"/>
    <property type="molecule type" value="Genomic_DNA"/>
</dbReference>
<dbReference type="RefSeq" id="WP_196101460.1">
    <property type="nucleotide sequence ID" value="NZ_CP064942.1"/>
</dbReference>
<evidence type="ECO:0000256" key="2">
    <source>
        <dbReference type="ARBA" id="ARBA00022448"/>
    </source>
</evidence>